<dbReference type="Pfam" id="PF00221">
    <property type="entry name" value="Lyase_aromatic"/>
    <property type="match status" value="1"/>
</dbReference>
<reference evidence="1 3" key="1">
    <citation type="submission" date="2015-04" db="EMBL/GenBank/DDBJ databases">
        <title>The draft genome sequence of Roseovarius indicus B108T.</title>
        <authorList>
            <person name="Li G."/>
            <person name="Lai Q."/>
            <person name="Shao Z."/>
            <person name="Yan P."/>
        </authorList>
    </citation>
    <scope>NUCLEOTIDE SEQUENCE [LARGE SCALE GENOMIC DNA]</scope>
    <source>
        <strain evidence="1 3">B108</strain>
    </source>
</reference>
<dbReference type="Proteomes" id="UP000325785">
    <property type="component" value="Chromosome"/>
</dbReference>
<keyword evidence="2" id="KW-0456">Lyase</keyword>
<evidence type="ECO:0000313" key="1">
    <source>
        <dbReference type="EMBL" id="KRS15400.1"/>
    </source>
</evidence>
<dbReference type="PATRIC" id="fig|540747.5.peg.3239"/>
<dbReference type="CDD" id="cd00332">
    <property type="entry name" value="PAL-HAL"/>
    <property type="match status" value="1"/>
</dbReference>
<sequence>MAKLLLDGTGLTVEALAAAARGAGGVALAENGLAKMRETRALIDHAIENRIPVYGVTTGLGARSTEALDAETLAGFSLQTIRGRAHAVGEPMPRDTVRALMLARLNTLLTGYSGARPEVAEYLAKVLDANLVPVSGGLGSVGGGDLVLNATVALALIGEGKMTNADGQEGPSADMLRAAGIEPLQLAPRDGLALANHTGFSAGEGALALDGALTGFAAAQAAACLTMEGFRANLSPLDPRALAAKPLPGQSIAAEGLRALLDGSALWQPGAARRLQDPLSIRNTVQIHGGTAAALANARPVVETELNGASDNPIAIAETGEVISCGAYHSTELGLAVESVSRAWQHLAMGQIARIARMMDPDFTALPLFLARPDSGSNAFAPVLKVAEDLAAEITRAATPQPVWPSINANGVEDSLTSAPTAARALTRINDLGRRLTAIELMVAAQAVDLRGVTAELGPPMARLHQALRAIAPQIDSDRPLTNDMESLAKLIAEGGLTPPA</sequence>
<evidence type="ECO:0000313" key="4">
    <source>
        <dbReference type="Proteomes" id="UP000325785"/>
    </source>
</evidence>
<dbReference type="EMBL" id="LAXI01000023">
    <property type="protein sequence ID" value="KRS15400.1"/>
    <property type="molecule type" value="Genomic_DNA"/>
</dbReference>
<dbReference type="KEGG" id="rid:RIdsm_04577"/>
<name>A0A0T5P2P2_9RHOB</name>
<evidence type="ECO:0000313" key="3">
    <source>
        <dbReference type="Proteomes" id="UP000051401"/>
    </source>
</evidence>
<gene>
    <name evidence="2" type="primary">hutH_1</name>
    <name evidence="2" type="ORF">RIdsm_04577</name>
    <name evidence="1" type="ORF">XM52_24435</name>
</gene>
<organism evidence="1 3">
    <name type="scientific">Roseovarius indicus</name>
    <dbReference type="NCBI Taxonomy" id="540747"/>
    <lineage>
        <taxon>Bacteria</taxon>
        <taxon>Pseudomonadati</taxon>
        <taxon>Pseudomonadota</taxon>
        <taxon>Alphaproteobacteria</taxon>
        <taxon>Rhodobacterales</taxon>
        <taxon>Roseobacteraceae</taxon>
        <taxon>Roseovarius</taxon>
    </lineage>
</organism>
<dbReference type="PANTHER" id="PTHR10362">
    <property type="entry name" value="HISTIDINE AMMONIA-LYASE"/>
    <property type="match status" value="1"/>
</dbReference>
<dbReference type="EMBL" id="CP031598">
    <property type="protein sequence ID" value="QEW28738.1"/>
    <property type="molecule type" value="Genomic_DNA"/>
</dbReference>
<dbReference type="GO" id="GO:0004397">
    <property type="term" value="F:histidine ammonia-lyase activity"/>
    <property type="evidence" value="ECO:0007669"/>
    <property type="project" value="UniProtKB-EC"/>
</dbReference>
<protein>
    <submittedName>
        <fullName evidence="2">Histidine ammonia-lyase</fullName>
        <ecNumber evidence="2">4.3.1.3</ecNumber>
    </submittedName>
</protein>
<dbReference type="SUPFAM" id="SSF48557">
    <property type="entry name" value="L-aspartase-like"/>
    <property type="match status" value="1"/>
</dbReference>
<dbReference type="RefSeq" id="WP_057820508.1">
    <property type="nucleotide sequence ID" value="NZ_CP031598.1"/>
</dbReference>
<dbReference type="InterPro" id="IPR001106">
    <property type="entry name" value="Aromatic_Lyase"/>
</dbReference>
<dbReference type="EC" id="4.3.1.3" evidence="2"/>
<proteinExistence type="predicted"/>
<accession>A0A0T5P2P2</accession>
<reference evidence="2 4" key="2">
    <citation type="submission" date="2018-08" db="EMBL/GenBank/DDBJ databases">
        <title>Genetic Globetrotter - A new plasmid hitch-hiking vast phylogenetic and geographic distances.</title>
        <authorList>
            <person name="Vollmers J."/>
            <person name="Petersen J."/>
        </authorList>
    </citation>
    <scope>NUCLEOTIDE SEQUENCE [LARGE SCALE GENOMIC DNA]</scope>
    <source>
        <strain evidence="2 4">DSM 26383</strain>
    </source>
</reference>
<dbReference type="Gene3D" id="1.10.275.10">
    <property type="entry name" value="Fumarase/aspartase (N-terminal domain)"/>
    <property type="match status" value="1"/>
</dbReference>
<dbReference type="InterPro" id="IPR008948">
    <property type="entry name" value="L-Aspartase-like"/>
</dbReference>
<dbReference type="AlphaFoldDB" id="A0A0T5P2P2"/>
<dbReference type="InterPro" id="IPR024083">
    <property type="entry name" value="Fumarase/histidase_N"/>
</dbReference>
<dbReference type="Gene3D" id="1.20.200.10">
    <property type="entry name" value="Fumarase/aspartase (Central domain)"/>
    <property type="match status" value="1"/>
</dbReference>
<dbReference type="OrthoDB" id="7285062at2"/>
<dbReference type="STRING" id="540747.SAMN04488031_1167"/>
<evidence type="ECO:0000313" key="2">
    <source>
        <dbReference type="EMBL" id="QEW28738.1"/>
    </source>
</evidence>
<dbReference type="Proteomes" id="UP000051401">
    <property type="component" value="Unassembled WGS sequence"/>
</dbReference>
<keyword evidence="3" id="KW-1185">Reference proteome</keyword>